<dbReference type="eggNOG" id="KOG0227">
    <property type="taxonomic scope" value="Eukaryota"/>
</dbReference>
<dbReference type="GO" id="GO:0071004">
    <property type="term" value="C:U2-type prespliceosome"/>
    <property type="evidence" value="ECO:0007669"/>
    <property type="project" value="EnsemblFungi"/>
</dbReference>
<dbReference type="OrthoDB" id="10250970at2759"/>
<dbReference type="KEGG" id="kaf:KAFR_0F02120"/>
<dbReference type="GO" id="GO:0003723">
    <property type="term" value="F:RNA binding"/>
    <property type="evidence" value="ECO:0007669"/>
    <property type="project" value="EnsemblFungi"/>
</dbReference>
<keyword evidence="6" id="KW-0862">Zinc</keyword>
<evidence type="ECO:0000313" key="11">
    <source>
        <dbReference type="EMBL" id="CCF58809.1"/>
    </source>
</evidence>
<keyword evidence="3" id="KW-0479">Metal-binding</keyword>
<evidence type="ECO:0000256" key="6">
    <source>
        <dbReference type="ARBA" id="ARBA00022833"/>
    </source>
</evidence>
<dbReference type="SMART" id="SM00451">
    <property type="entry name" value="ZnF_U1"/>
    <property type="match status" value="1"/>
</dbReference>
<evidence type="ECO:0000259" key="10">
    <source>
        <dbReference type="SMART" id="SM00451"/>
    </source>
</evidence>
<reference evidence="11 12" key="1">
    <citation type="journal article" date="2011" name="Proc. Natl. Acad. Sci. U.S.A.">
        <title>Evolutionary erosion of yeast sex chromosomes by mating-type switching accidents.</title>
        <authorList>
            <person name="Gordon J.L."/>
            <person name="Armisen D."/>
            <person name="Proux-Wera E."/>
            <person name="Oheigeartaigh S.S."/>
            <person name="Byrne K.P."/>
            <person name="Wolfe K.H."/>
        </authorList>
    </citation>
    <scope>NUCLEOTIDE SEQUENCE [LARGE SCALE GENOMIC DNA]</scope>
    <source>
        <strain evidence="12">ATCC 22294 / BCRC 22015 / CBS 2517 / CECT 1963 / NBRC 1671 / NRRL Y-8276</strain>
    </source>
</reference>
<keyword evidence="2" id="KW-0507">mRNA processing</keyword>
<dbReference type="AlphaFoldDB" id="H2AWQ9"/>
<dbReference type="InterPro" id="IPR036236">
    <property type="entry name" value="Znf_C2H2_sf"/>
</dbReference>
<dbReference type="EMBL" id="HE650826">
    <property type="protein sequence ID" value="CCF58809.1"/>
    <property type="molecule type" value="Genomic_DNA"/>
</dbReference>
<dbReference type="InterPro" id="IPR003604">
    <property type="entry name" value="Matrin/U1-like-C_Znf_C2H2"/>
</dbReference>
<gene>
    <name evidence="11" type="primary">KAFR0F02120</name>
    <name evidence="11" type="ORF">KAFR_0F02120</name>
</gene>
<evidence type="ECO:0000256" key="8">
    <source>
        <dbReference type="ARBA" id="ARBA00023242"/>
    </source>
</evidence>
<dbReference type="GO" id="GO:0008270">
    <property type="term" value="F:zinc ion binding"/>
    <property type="evidence" value="ECO:0007669"/>
    <property type="project" value="UniProtKB-KW"/>
</dbReference>
<dbReference type="RefSeq" id="XP_003957944.1">
    <property type="nucleotide sequence ID" value="XM_003957895.1"/>
</dbReference>
<dbReference type="Proteomes" id="UP000005220">
    <property type="component" value="Chromosome 6"/>
</dbReference>
<evidence type="ECO:0000313" key="12">
    <source>
        <dbReference type="Proteomes" id="UP000005220"/>
    </source>
</evidence>
<dbReference type="Gene3D" id="2.60.40.2690">
    <property type="match status" value="1"/>
</dbReference>
<dbReference type="InterPro" id="IPR013087">
    <property type="entry name" value="Znf_C2H2_type"/>
</dbReference>
<dbReference type="FunCoup" id="H2AWQ9">
    <property type="interactions" value="479"/>
</dbReference>
<sequence>MDYHNRAGSKKGGGGLASESHLKLQRRKQVDELLRQNEEIPYTFQKDEADDQTRKSPYIYKNHSGKLVCKLCNTMHVSWSSVERHLSGKKHGLNVIRRGKLGDAKFGDSKSGSNTELTEFELEVENARKTLKNNGIIPNCEIVSVKHPKTGLDGIAVKVDYSIEKAAQYDNSNEFPDIDYPPFIRIVSGLELSSEDDKDKKFLVIAYEPFDKIGIEIPNKEIIMQNEGYMQENSVDELNSTCTYWDEESKLFLVQFFFKNESDEVKTDEQTE</sequence>
<dbReference type="PANTHER" id="PTHR23205:SF0">
    <property type="entry name" value="SPLICING FACTOR 3A SUBUNIT 2"/>
    <property type="match status" value="1"/>
</dbReference>
<dbReference type="PANTHER" id="PTHR23205">
    <property type="entry name" value="SPLICING FACTOR 3A SUBUNIT 2"/>
    <property type="match status" value="1"/>
</dbReference>
<dbReference type="STRING" id="1071382.H2AWQ9"/>
<comment type="similarity">
    <text evidence="1">Belongs to the SF3A2 family.</text>
</comment>
<evidence type="ECO:0000256" key="7">
    <source>
        <dbReference type="ARBA" id="ARBA00023187"/>
    </source>
</evidence>
<keyword evidence="4" id="KW-0747">Spliceosome</keyword>
<dbReference type="Pfam" id="PF12874">
    <property type="entry name" value="zf-met"/>
    <property type="match status" value="1"/>
</dbReference>
<evidence type="ECO:0000256" key="3">
    <source>
        <dbReference type="ARBA" id="ARBA00022723"/>
    </source>
</evidence>
<evidence type="ECO:0000256" key="4">
    <source>
        <dbReference type="ARBA" id="ARBA00022728"/>
    </source>
</evidence>
<keyword evidence="7" id="KW-0508">mRNA splicing</keyword>
<organism evidence="11 12">
    <name type="scientific">Kazachstania africana (strain ATCC 22294 / BCRC 22015 / CBS 2517 / CECT 1963 / NBRC 1671 / NRRL Y-8276)</name>
    <name type="common">Yeast</name>
    <name type="synonym">Kluyveromyces africanus</name>
    <dbReference type="NCBI Taxonomy" id="1071382"/>
    <lineage>
        <taxon>Eukaryota</taxon>
        <taxon>Fungi</taxon>
        <taxon>Dikarya</taxon>
        <taxon>Ascomycota</taxon>
        <taxon>Saccharomycotina</taxon>
        <taxon>Saccharomycetes</taxon>
        <taxon>Saccharomycetales</taxon>
        <taxon>Saccharomycetaceae</taxon>
        <taxon>Kazachstania</taxon>
    </lineage>
</organism>
<evidence type="ECO:0000256" key="5">
    <source>
        <dbReference type="ARBA" id="ARBA00022771"/>
    </source>
</evidence>
<feature type="domain" description="U1-type" evidence="10">
    <location>
        <begin position="64"/>
        <end position="98"/>
    </location>
</feature>
<dbReference type="InParanoid" id="H2AWQ9"/>
<dbReference type="HOGENOM" id="CLU_087074_0_0_1"/>
<evidence type="ECO:0000256" key="9">
    <source>
        <dbReference type="SAM" id="MobiDB-lite"/>
    </source>
</evidence>
<dbReference type="SUPFAM" id="SSF57667">
    <property type="entry name" value="beta-beta-alpha zinc fingers"/>
    <property type="match status" value="1"/>
</dbReference>
<dbReference type="GO" id="GO:0000245">
    <property type="term" value="P:spliceosomal complex assembly"/>
    <property type="evidence" value="ECO:0007669"/>
    <property type="project" value="EnsemblFungi"/>
</dbReference>
<name>H2AWQ9_KAZAF</name>
<proteinExistence type="inferred from homology"/>
<dbReference type="GO" id="GO:0071013">
    <property type="term" value="C:catalytic step 2 spliceosome"/>
    <property type="evidence" value="ECO:0007669"/>
    <property type="project" value="TreeGrafter"/>
</dbReference>
<protein>
    <recommendedName>
        <fullName evidence="10">U1-type domain-containing protein</fullName>
    </recommendedName>
</protein>
<dbReference type="Pfam" id="PF16835">
    <property type="entry name" value="SF3A2"/>
    <property type="match status" value="1"/>
</dbReference>
<accession>H2AWQ9</accession>
<keyword evidence="12" id="KW-1185">Reference proteome</keyword>
<keyword evidence="5" id="KW-0863">Zinc-finger</keyword>
<evidence type="ECO:0000256" key="1">
    <source>
        <dbReference type="ARBA" id="ARBA00008995"/>
    </source>
</evidence>
<dbReference type="InterPro" id="IPR031781">
    <property type="entry name" value="SF3A2_dom"/>
</dbReference>
<evidence type="ECO:0000256" key="2">
    <source>
        <dbReference type="ARBA" id="ARBA00022664"/>
    </source>
</evidence>
<keyword evidence="8" id="KW-0539">Nucleus</keyword>
<dbReference type="InterPro" id="IPR052092">
    <property type="entry name" value="SF3A2"/>
</dbReference>
<dbReference type="GO" id="GO:0005686">
    <property type="term" value="C:U2 snRNP"/>
    <property type="evidence" value="ECO:0007669"/>
    <property type="project" value="TreeGrafter"/>
</dbReference>
<dbReference type="GeneID" id="13884277"/>
<dbReference type="GO" id="GO:0000974">
    <property type="term" value="C:Prp19 complex"/>
    <property type="evidence" value="ECO:0007669"/>
    <property type="project" value="EnsemblFungi"/>
</dbReference>
<feature type="region of interest" description="Disordered" evidence="9">
    <location>
        <begin position="1"/>
        <end position="29"/>
    </location>
</feature>